<protein>
    <submittedName>
        <fullName evidence="2">Uncharacterized protein</fullName>
    </submittedName>
</protein>
<evidence type="ECO:0000313" key="2">
    <source>
        <dbReference type="EMBL" id="NMQ21231.1"/>
    </source>
</evidence>
<name>A0ABX1TTF3_9GAMM</name>
<accession>A0ABX1TTF3</accession>
<comment type="caution">
    <text evidence="2">The sequence shown here is derived from an EMBL/GenBank/DDBJ whole genome shotgun (WGS) entry which is preliminary data.</text>
</comment>
<evidence type="ECO:0000313" key="3">
    <source>
        <dbReference type="Proteomes" id="UP000760480"/>
    </source>
</evidence>
<evidence type="ECO:0000256" key="1">
    <source>
        <dbReference type="SAM" id="MobiDB-lite"/>
    </source>
</evidence>
<dbReference type="RefSeq" id="WP_169250499.1">
    <property type="nucleotide sequence ID" value="NZ_SPMZ01000082.1"/>
</dbReference>
<feature type="compositionally biased region" description="Pro residues" evidence="1">
    <location>
        <begin position="82"/>
        <end position="98"/>
    </location>
</feature>
<sequence>MSTIENYLSTIRATNDRMWAQVKPLEKQLRDLDTEYQAAIRRPITDVVSRGAAALLLTRINATVAKLNAAYDDWQRTLSLITPPPPTINPNTFPPPRSPGKLSDKIPWPKDVPLEVRRQLSRVIDQGGIPLSKRVAVTVAKAPYGGGGVVIEFAKW</sequence>
<organism evidence="2 3">
    <name type="scientific">Candidatus Competibacter phosphatis</name>
    <dbReference type="NCBI Taxonomy" id="221280"/>
    <lineage>
        <taxon>Bacteria</taxon>
        <taxon>Pseudomonadati</taxon>
        <taxon>Pseudomonadota</taxon>
        <taxon>Gammaproteobacteria</taxon>
        <taxon>Candidatus Competibacteraceae</taxon>
        <taxon>Candidatus Competibacter</taxon>
    </lineage>
</organism>
<proteinExistence type="predicted"/>
<dbReference type="EMBL" id="SPMZ01000082">
    <property type="protein sequence ID" value="NMQ21231.1"/>
    <property type="molecule type" value="Genomic_DNA"/>
</dbReference>
<gene>
    <name evidence="2" type="ORF">E4P82_19725</name>
</gene>
<keyword evidence="3" id="KW-1185">Reference proteome</keyword>
<reference evidence="2 3" key="1">
    <citation type="submission" date="2019-03" db="EMBL/GenBank/DDBJ databases">
        <title>Metabolic reconstructions from genomes of highly enriched 'Candidatus Accumulibacter' and 'Candidatus Competibacter' bioreactor populations.</title>
        <authorList>
            <person name="Annavajhala M.K."/>
            <person name="Welles L."/>
            <person name="Abbas B."/>
            <person name="Sorokin D."/>
            <person name="Park H."/>
            <person name="Van Loosdrecht M."/>
            <person name="Chandran K."/>
        </authorList>
    </citation>
    <scope>NUCLEOTIDE SEQUENCE [LARGE SCALE GENOMIC DNA]</scope>
    <source>
        <strain evidence="2 3">SBR_G</strain>
    </source>
</reference>
<dbReference type="Proteomes" id="UP000760480">
    <property type="component" value="Unassembled WGS sequence"/>
</dbReference>
<feature type="region of interest" description="Disordered" evidence="1">
    <location>
        <begin position="82"/>
        <end position="106"/>
    </location>
</feature>